<comment type="caution">
    <text evidence="4">The sequence shown here is derived from an EMBL/GenBank/DDBJ whole genome shotgun (WGS) entry which is preliminary data.</text>
</comment>
<proteinExistence type="predicted"/>
<evidence type="ECO:0000313" key="4">
    <source>
        <dbReference type="EMBL" id="GAA3726993.1"/>
    </source>
</evidence>
<accession>A0ABP7EX55</accession>
<organism evidence="4 5">
    <name type="scientific">Flavobacterium ginsengisoli</name>
    <dbReference type="NCBI Taxonomy" id="871694"/>
    <lineage>
        <taxon>Bacteria</taxon>
        <taxon>Pseudomonadati</taxon>
        <taxon>Bacteroidota</taxon>
        <taxon>Flavobacteriia</taxon>
        <taxon>Flavobacteriales</taxon>
        <taxon>Flavobacteriaceae</taxon>
        <taxon>Flavobacterium</taxon>
    </lineage>
</organism>
<feature type="chain" id="PRO_5045398806" description="Peptidase M16" evidence="1">
    <location>
        <begin position="20"/>
        <end position="682"/>
    </location>
</feature>
<keyword evidence="1" id="KW-0732">Signal</keyword>
<dbReference type="SUPFAM" id="SSF63411">
    <property type="entry name" value="LuxS/MPP-like metallohydrolase"/>
    <property type="match status" value="2"/>
</dbReference>
<dbReference type="Pfam" id="PF00675">
    <property type="entry name" value="Peptidase_M16"/>
    <property type="match status" value="1"/>
</dbReference>
<gene>
    <name evidence="4" type="ORF">GCM10022422_05770</name>
</gene>
<sequence>MKKIYPFLILIFLTGIMQAQDRPQPKPGNAPVVNIKKPQTFVLANGMKVLVVENHKLPRVSFTLTLDNAPFTEGNKKGVDELTSSLIGNGTKKTTKEAFNEEIDFYGANINFTSQGAYASSLSKYSARVLELLAEGALQPNFTQTEFDKEKAKLLEGLKADEKSVPAISNRVVDVLAFGKNHPTGEYLSEETVKNVTLADVQNNYNTYFVPENAYLVVIGDIKFKEVKAAVEKLFSGWKKQAAPKNTYPNPTNVSNLQIDFVDVPNAVQSEISLVNTVNLRMSDPDFFPAVIANQILGGDFNSYLNMNLREEHAWTYGANSSIGSGKYVTKFKASSAVRNTVTDSAVVQFVKEIKRIRTERVDPEVLRNVKAGYIGRFVMQVEKPQAVARYALNIETEKLPADFYEKYIQTINNVTADDIYRVANKYFLLDNMRIVIVGKGSDVISGLEKLQIPIYYFDKYGNPVEKPATKKEAPKDISAKTVFENYINAIGGEKAVSAVKTLYMNGSTTVPQAPTPLTFTSKLDSKGKMMVSLSMGTMNLMKQVVNEKGAYVEQQGKRKNLEGEDLAEMKANAAPFEELQLAKRTDLKVEGIEPINGSDAYVIKDGKTKYYYDVKSGLKTAESKVREQGGKSVEQITNFNDYKEVKGIKVPFNLVQNVGFELDIKMSDIKINEGVSEKDFL</sequence>
<evidence type="ECO:0000256" key="1">
    <source>
        <dbReference type="SAM" id="SignalP"/>
    </source>
</evidence>
<dbReference type="InterPro" id="IPR007863">
    <property type="entry name" value="Peptidase_M16_C"/>
</dbReference>
<dbReference type="PANTHER" id="PTHR11851">
    <property type="entry name" value="METALLOPROTEASE"/>
    <property type="match status" value="1"/>
</dbReference>
<dbReference type="PANTHER" id="PTHR11851:SF224">
    <property type="entry name" value="PROCESSING PROTEASE"/>
    <property type="match status" value="1"/>
</dbReference>
<dbReference type="InterPro" id="IPR011765">
    <property type="entry name" value="Pept_M16_N"/>
</dbReference>
<dbReference type="InterPro" id="IPR011249">
    <property type="entry name" value="Metalloenz_LuxS/M16"/>
</dbReference>
<dbReference type="Gene3D" id="3.30.830.10">
    <property type="entry name" value="Metalloenzyme, LuxS/M16 peptidase-like"/>
    <property type="match status" value="2"/>
</dbReference>
<dbReference type="RefSeq" id="WP_198854593.1">
    <property type="nucleotide sequence ID" value="NZ_BAABDT010000001.1"/>
</dbReference>
<feature type="domain" description="Peptidase M16 C-terminal" evidence="3">
    <location>
        <begin position="195"/>
        <end position="372"/>
    </location>
</feature>
<evidence type="ECO:0000259" key="2">
    <source>
        <dbReference type="Pfam" id="PF00675"/>
    </source>
</evidence>
<keyword evidence="5" id="KW-1185">Reference proteome</keyword>
<evidence type="ECO:0000259" key="3">
    <source>
        <dbReference type="Pfam" id="PF05193"/>
    </source>
</evidence>
<dbReference type="Proteomes" id="UP001501367">
    <property type="component" value="Unassembled WGS sequence"/>
</dbReference>
<dbReference type="Pfam" id="PF05193">
    <property type="entry name" value="Peptidase_M16_C"/>
    <property type="match status" value="1"/>
</dbReference>
<feature type="signal peptide" evidence="1">
    <location>
        <begin position="1"/>
        <end position="19"/>
    </location>
</feature>
<name>A0ABP7EX55_9FLAO</name>
<evidence type="ECO:0000313" key="5">
    <source>
        <dbReference type="Proteomes" id="UP001501367"/>
    </source>
</evidence>
<feature type="domain" description="Peptidase M16 N-terminal" evidence="2">
    <location>
        <begin position="71"/>
        <end position="165"/>
    </location>
</feature>
<dbReference type="InterPro" id="IPR050361">
    <property type="entry name" value="MPP/UQCRC_Complex"/>
</dbReference>
<protein>
    <recommendedName>
        <fullName evidence="6">Peptidase M16</fullName>
    </recommendedName>
</protein>
<reference evidence="5" key="1">
    <citation type="journal article" date="2019" name="Int. J. Syst. Evol. Microbiol.">
        <title>The Global Catalogue of Microorganisms (GCM) 10K type strain sequencing project: providing services to taxonomists for standard genome sequencing and annotation.</title>
        <authorList>
            <consortium name="The Broad Institute Genomics Platform"/>
            <consortium name="The Broad Institute Genome Sequencing Center for Infectious Disease"/>
            <person name="Wu L."/>
            <person name="Ma J."/>
        </authorList>
    </citation>
    <scope>NUCLEOTIDE SEQUENCE [LARGE SCALE GENOMIC DNA]</scope>
    <source>
        <strain evidence="5">JCM 17336</strain>
    </source>
</reference>
<dbReference type="EMBL" id="BAABDT010000001">
    <property type="protein sequence ID" value="GAA3726993.1"/>
    <property type="molecule type" value="Genomic_DNA"/>
</dbReference>
<evidence type="ECO:0008006" key="6">
    <source>
        <dbReference type="Google" id="ProtNLM"/>
    </source>
</evidence>